<dbReference type="Gene3D" id="1.50.10.10">
    <property type="match status" value="1"/>
</dbReference>
<evidence type="ECO:0000256" key="2">
    <source>
        <dbReference type="ARBA" id="ARBA00012652"/>
    </source>
</evidence>
<dbReference type="InterPro" id="IPR008902">
    <property type="entry name" value="Rhamnosid_concanavalin"/>
</dbReference>
<dbReference type="Pfam" id="PF17390">
    <property type="entry name" value="Bac_rhamnosid_C"/>
    <property type="match status" value="1"/>
</dbReference>
<evidence type="ECO:0000259" key="6">
    <source>
        <dbReference type="Pfam" id="PF17389"/>
    </source>
</evidence>
<dbReference type="GO" id="GO:0016787">
    <property type="term" value="F:hydrolase activity"/>
    <property type="evidence" value="ECO:0007669"/>
    <property type="project" value="UniProtKB-KW"/>
</dbReference>
<dbReference type="Pfam" id="PF17389">
    <property type="entry name" value="Bac_rhamnosid6H"/>
    <property type="match status" value="1"/>
</dbReference>
<evidence type="ECO:0000256" key="1">
    <source>
        <dbReference type="ARBA" id="ARBA00001445"/>
    </source>
</evidence>
<feature type="domain" description="Alpha-L-rhamnosidase C-terminal" evidence="7">
    <location>
        <begin position="682"/>
        <end position="751"/>
    </location>
</feature>
<dbReference type="Proteomes" id="UP001652394">
    <property type="component" value="Unassembled WGS sequence"/>
</dbReference>
<dbReference type="PANTHER" id="PTHR33307:SF6">
    <property type="entry name" value="ALPHA-RHAMNOSIDASE (EUROFUNG)-RELATED"/>
    <property type="match status" value="1"/>
</dbReference>
<dbReference type="EC" id="3.2.1.40" evidence="2"/>
<dbReference type="EMBL" id="JAOQJX010000006">
    <property type="protein sequence ID" value="MCU6747195.1"/>
    <property type="molecule type" value="Genomic_DNA"/>
</dbReference>
<gene>
    <name evidence="8" type="ORF">OCV51_05935</name>
</gene>
<comment type="catalytic activity">
    <reaction evidence="1">
        <text>Hydrolysis of terminal non-reducing alpha-L-rhamnose residues in alpha-L-rhamnosides.</text>
        <dbReference type="EC" id="3.2.1.40"/>
    </reaction>
</comment>
<feature type="domain" description="Bacterial alpha-L-rhamnosidase N-terminal" evidence="5">
    <location>
        <begin position="34"/>
        <end position="191"/>
    </location>
</feature>
<evidence type="ECO:0000313" key="8">
    <source>
        <dbReference type="EMBL" id="MCU6747195.1"/>
    </source>
</evidence>
<dbReference type="Pfam" id="PF08531">
    <property type="entry name" value="Bac_rhamnosid_N"/>
    <property type="match status" value="1"/>
</dbReference>
<proteinExistence type="predicted"/>
<dbReference type="InterPro" id="IPR013737">
    <property type="entry name" value="Bac_rhamnosid_N"/>
</dbReference>
<dbReference type="InterPro" id="IPR008928">
    <property type="entry name" value="6-hairpin_glycosidase_sf"/>
</dbReference>
<reference evidence="8 9" key="1">
    <citation type="journal article" date="2021" name="ISME Commun">
        <title>Automated analysis of genomic sequences facilitates high-throughput and comprehensive description of bacteria.</title>
        <authorList>
            <person name="Hitch T.C.A."/>
        </authorList>
    </citation>
    <scope>NUCLEOTIDE SEQUENCE [LARGE SCALE GENOMIC DNA]</scope>
    <source>
        <strain evidence="8 9">H2_18</strain>
    </source>
</reference>
<evidence type="ECO:0000256" key="3">
    <source>
        <dbReference type="ARBA" id="ARBA00022801"/>
    </source>
</evidence>
<evidence type="ECO:0000259" key="5">
    <source>
        <dbReference type="Pfam" id="PF08531"/>
    </source>
</evidence>
<dbReference type="InterPro" id="IPR035396">
    <property type="entry name" value="Bac_rhamnosid6H"/>
</dbReference>
<sequence length="774" mass="89141">MKIWKEKFIEPELDICTEEEQPASYIRKVFVIEKPVKQAQLEITALGVYKGYLNGKELDEQMLLPGYTDYKYRVQYQKYIVTDKLQRGENVLAAAVGDGWYRGCLGIGSKRNNYGTKLQFFCHLAIVYEDETKEEIYSDESFRATQTGPIRENNIKTIERYDATKELDGWNRPGYDDSRWHGVKKSSYHGNLEEAHGEKILAHERFTPQVLHTPDGSTVLDFGQNMAGYVQFTVSGKAGHTVCLTMGEVLDKNGNFTMENLAAEGASLISGEVGQRLEYILKDGRQVYRPFSLISGFRYVRLENWPEEIRRENFQARAVYSDLPFVGDFSCSNECINQLVKNVRWSQKSNFVDIPTDCPTRERSGWTADISVFGETACYLSDTRKFLKKWLVDYQLEQGEDGNLPYVIPEGGKPGRQRGCMGWSNAVSNLAWILYRFYGDQQILEEVYDTVKRFVEFNIKRASETNPFFLFKRGRHRKYIIETGFHYGEWLEPGTAMYKDFFKDLLFPDTEVTTAWFYETVKQLADMAELLDKKEDLEKYHNLQKEIQEAYQKEFLKKGTIRSKRQCRYVRPIAMGLLTDKQKEEALIKLNEMCVQNQYRIGTGFLTTYQILSVLADGGYVETAYRMLENTKQPGWLFAVTKGATTTWENWYGITEDGSPIDSHNHYAPGAVVAWLFSRCAGIVPIEPGFRSIRIRPLPGGSLTFARAKYQSVRGEILSSWEKDEKEFHLHVEIPEKVKAEIILPNGEEKHVIGGIHDFICLHKQRGDERNAAC</sequence>
<evidence type="ECO:0000259" key="7">
    <source>
        <dbReference type="Pfam" id="PF17390"/>
    </source>
</evidence>
<keyword evidence="9" id="KW-1185">Reference proteome</keyword>
<dbReference type="SUPFAM" id="SSF48208">
    <property type="entry name" value="Six-hairpin glycosidases"/>
    <property type="match status" value="1"/>
</dbReference>
<feature type="domain" description="Alpha-L-rhamnosidase six-hairpin glycosidase" evidence="6">
    <location>
        <begin position="326"/>
        <end position="678"/>
    </location>
</feature>
<keyword evidence="3 8" id="KW-0378">Hydrolase</keyword>
<dbReference type="InterPro" id="IPR012341">
    <property type="entry name" value="6hp_glycosidase-like_sf"/>
</dbReference>
<dbReference type="Gene3D" id="2.60.420.10">
    <property type="entry name" value="Maltose phosphorylase, domain 3"/>
    <property type="match status" value="1"/>
</dbReference>
<name>A0ABT2TA82_9FIRM</name>
<comment type="caution">
    <text evidence="8">The sequence shown here is derived from an EMBL/GenBank/DDBJ whole genome shotgun (WGS) entry which is preliminary data.</text>
</comment>
<protein>
    <recommendedName>
        <fullName evidence="2">alpha-L-rhamnosidase</fullName>
        <ecNumber evidence="2">3.2.1.40</ecNumber>
    </recommendedName>
</protein>
<accession>A0ABT2TA82</accession>
<dbReference type="PANTHER" id="PTHR33307">
    <property type="entry name" value="ALPHA-RHAMNOSIDASE (EUROFUNG)"/>
    <property type="match status" value="1"/>
</dbReference>
<dbReference type="Gene3D" id="2.60.120.260">
    <property type="entry name" value="Galactose-binding domain-like"/>
    <property type="match status" value="2"/>
</dbReference>
<evidence type="ECO:0000259" key="4">
    <source>
        <dbReference type="Pfam" id="PF05592"/>
    </source>
</evidence>
<dbReference type="InterPro" id="IPR035398">
    <property type="entry name" value="Bac_rhamnosid_C"/>
</dbReference>
<organism evidence="8 9">
    <name type="scientific">Faecalicatena acetigenes</name>
    <dbReference type="NCBI Taxonomy" id="2981790"/>
    <lineage>
        <taxon>Bacteria</taxon>
        <taxon>Bacillati</taxon>
        <taxon>Bacillota</taxon>
        <taxon>Clostridia</taxon>
        <taxon>Lachnospirales</taxon>
        <taxon>Lachnospiraceae</taxon>
        <taxon>Faecalicatena</taxon>
    </lineage>
</organism>
<dbReference type="InterPro" id="IPR016007">
    <property type="entry name" value="Alpha_rhamnosid"/>
</dbReference>
<dbReference type="RefSeq" id="WP_267304012.1">
    <property type="nucleotide sequence ID" value="NZ_JAOQJX010000006.1"/>
</dbReference>
<feature type="domain" description="Alpha-L-rhamnosidase concanavalin-like" evidence="4">
    <location>
        <begin position="212"/>
        <end position="320"/>
    </location>
</feature>
<dbReference type="Pfam" id="PF05592">
    <property type="entry name" value="Bac_rhamnosid"/>
    <property type="match status" value="1"/>
</dbReference>
<evidence type="ECO:0000313" key="9">
    <source>
        <dbReference type="Proteomes" id="UP001652394"/>
    </source>
</evidence>